<comment type="similarity">
    <text evidence="2 9">Belongs to the beta-defensin family.</text>
</comment>
<keyword evidence="5 9" id="KW-0732">Signal</keyword>
<reference evidence="11" key="2">
    <citation type="submission" date="2025-08" db="UniProtKB">
        <authorList>
            <consortium name="Ensembl"/>
        </authorList>
    </citation>
    <scope>IDENTIFICATION</scope>
    <source>
        <strain evidence="11">Isolate ISIS603380</strain>
    </source>
</reference>
<dbReference type="InParanoid" id="G3TM46"/>
<feature type="signal peptide" evidence="9">
    <location>
        <begin position="1"/>
        <end position="20"/>
    </location>
</feature>
<keyword evidence="6 9" id="KW-0211">Defensin</keyword>
<dbReference type="Ensembl" id="ENSLAFT00000014294.2">
    <property type="protein sequence ID" value="ENSLAFP00000016128.2"/>
    <property type="gene ID" value="ENSLAFG00000014297.2"/>
</dbReference>
<sequence length="80" mass="9283">MNLLMLAFTICGSLTLVAKANWKIQRCWEKDIGHCRKRCFQNERYKLLCKNKLTCCIPITAQLSTPKPPPRVIYIEDITV</sequence>
<keyword evidence="12" id="KW-1185">Reference proteome</keyword>
<dbReference type="PANTHER" id="PTHR15001">
    <property type="entry name" value="BETA-DEFENSIN 123-RELATED"/>
    <property type="match status" value="1"/>
</dbReference>
<evidence type="ECO:0000256" key="1">
    <source>
        <dbReference type="ARBA" id="ARBA00004613"/>
    </source>
</evidence>
<evidence type="ECO:0000256" key="7">
    <source>
        <dbReference type="ARBA" id="ARBA00023022"/>
    </source>
</evidence>
<dbReference type="AlphaFoldDB" id="G3TM46"/>
<evidence type="ECO:0000256" key="4">
    <source>
        <dbReference type="ARBA" id="ARBA00022529"/>
    </source>
</evidence>
<evidence type="ECO:0000256" key="2">
    <source>
        <dbReference type="ARBA" id="ARBA00007371"/>
    </source>
</evidence>
<dbReference type="InterPro" id="IPR025933">
    <property type="entry name" value="Beta_defensin_dom"/>
</dbReference>
<evidence type="ECO:0000259" key="10">
    <source>
        <dbReference type="Pfam" id="PF13841"/>
    </source>
</evidence>
<keyword evidence="4 9" id="KW-0929">Antimicrobial</keyword>
<dbReference type="PANTHER" id="PTHR15001:SF12">
    <property type="entry name" value="BETA-DEFENSIN 125"/>
    <property type="match status" value="1"/>
</dbReference>
<reference evidence="11" key="3">
    <citation type="submission" date="2025-09" db="UniProtKB">
        <authorList>
            <consortium name="Ensembl"/>
        </authorList>
    </citation>
    <scope>IDENTIFICATION</scope>
    <source>
        <strain evidence="11">Isolate ISIS603380</strain>
    </source>
</reference>
<keyword evidence="8" id="KW-1015">Disulfide bond</keyword>
<dbReference type="GeneTree" id="ENSGT00390000000604"/>
<evidence type="ECO:0000313" key="12">
    <source>
        <dbReference type="Proteomes" id="UP000007646"/>
    </source>
</evidence>
<comment type="function">
    <text evidence="9">Has antibacterial activity.</text>
</comment>
<dbReference type="HOGENOM" id="CLU_181906_1_1_1"/>
<keyword evidence="7 9" id="KW-0044">Antibiotic</keyword>
<protein>
    <recommendedName>
        <fullName evidence="9">Beta-defensin</fullName>
    </recommendedName>
</protein>
<comment type="subcellular location">
    <subcellularLocation>
        <location evidence="1 9">Secreted</location>
    </subcellularLocation>
</comment>
<dbReference type="InterPro" id="IPR050544">
    <property type="entry name" value="Beta-defensin"/>
</dbReference>
<feature type="domain" description="Beta-defensin" evidence="10">
    <location>
        <begin position="26"/>
        <end position="56"/>
    </location>
</feature>
<evidence type="ECO:0000256" key="8">
    <source>
        <dbReference type="ARBA" id="ARBA00023157"/>
    </source>
</evidence>
<evidence type="ECO:0000256" key="6">
    <source>
        <dbReference type="ARBA" id="ARBA00022940"/>
    </source>
</evidence>
<evidence type="ECO:0000256" key="3">
    <source>
        <dbReference type="ARBA" id="ARBA00022525"/>
    </source>
</evidence>
<accession>G3TM46</accession>
<dbReference type="GO" id="GO:0045087">
    <property type="term" value="P:innate immune response"/>
    <property type="evidence" value="ECO:0007669"/>
    <property type="project" value="InterPro"/>
</dbReference>
<dbReference type="OMA" id="DIGHCRK"/>
<dbReference type="Proteomes" id="UP000007646">
    <property type="component" value="Unassembled WGS sequence"/>
</dbReference>
<evidence type="ECO:0000256" key="9">
    <source>
        <dbReference type="RuleBase" id="RU231113"/>
    </source>
</evidence>
<dbReference type="eggNOG" id="ENOG502RU2M">
    <property type="taxonomic scope" value="Eukaryota"/>
</dbReference>
<dbReference type="Pfam" id="PF13841">
    <property type="entry name" value="Defensin_beta_2"/>
    <property type="match status" value="1"/>
</dbReference>
<dbReference type="GO" id="GO:0042742">
    <property type="term" value="P:defense response to bacterium"/>
    <property type="evidence" value="ECO:0007669"/>
    <property type="project" value="UniProtKB-UniRule"/>
</dbReference>
<evidence type="ECO:0000313" key="11">
    <source>
        <dbReference type="Ensembl" id="ENSLAFP00000016128.2"/>
    </source>
</evidence>
<dbReference type="STRING" id="9785.ENSLAFP00000016128"/>
<proteinExistence type="inferred from homology"/>
<evidence type="ECO:0000256" key="5">
    <source>
        <dbReference type="ARBA" id="ARBA00022729"/>
    </source>
</evidence>
<organism evidence="11 12">
    <name type="scientific">Loxodonta africana</name>
    <name type="common">African elephant</name>
    <dbReference type="NCBI Taxonomy" id="9785"/>
    <lineage>
        <taxon>Eukaryota</taxon>
        <taxon>Metazoa</taxon>
        <taxon>Chordata</taxon>
        <taxon>Craniata</taxon>
        <taxon>Vertebrata</taxon>
        <taxon>Euteleostomi</taxon>
        <taxon>Mammalia</taxon>
        <taxon>Eutheria</taxon>
        <taxon>Afrotheria</taxon>
        <taxon>Proboscidea</taxon>
        <taxon>Elephantidae</taxon>
        <taxon>Loxodonta</taxon>
    </lineage>
</organism>
<reference evidence="11 12" key="1">
    <citation type="submission" date="2009-06" db="EMBL/GenBank/DDBJ databases">
        <title>The Genome Sequence of Loxodonta africana (African elephant).</title>
        <authorList>
            <person name="Di Palma F."/>
            <person name="Heiman D."/>
            <person name="Young S."/>
            <person name="Johnson J."/>
            <person name="Lander E.S."/>
            <person name="Lindblad-Toh K."/>
        </authorList>
    </citation>
    <scope>NUCLEOTIDE SEQUENCE [LARGE SCALE GENOMIC DNA]</scope>
    <source>
        <strain evidence="11 12">Isolate ISIS603380</strain>
    </source>
</reference>
<dbReference type="GO" id="GO:0005576">
    <property type="term" value="C:extracellular region"/>
    <property type="evidence" value="ECO:0007669"/>
    <property type="project" value="UniProtKB-SubCell"/>
</dbReference>
<feature type="chain" id="PRO_5005131971" description="Beta-defensin" evidence="9">
    <location>
        <begin position="21"/>
        <end position="80"/>
    </location>
</feature>
<keyword evidence="3 9" id="KW-0964">Secreted</keyword>
<name>G3TM46_LOXAF</name>